<gene>
    <name evidence="1" type="ORF">PODLI_1B031923</name>
</gene>
<proteinExistence type="predicted"/>
<keyword evidence="2" id="KW-1185">Reference proteome</keyword>
<reference evidence="1" key="1">
    <citation type="submission" date="2022-12" db="EMBL/GenBank/DDBJ databases">
        <authorList>
            <person name="Alioto T."/>
            <person name="Alioto T."/>
            <person name="Gomez Garrido J."/>
        </authorList>
    </citation>
    <scope>NUCLEOTIDE SEQUENCE</scope>
</reference>
<sequence>MSLIFQPQHLSPWAIFAQTLLGSGGSTSLSLWPGIKPQQFPGREDTGGGGCRETEREKACLDQALLLLLLICILPSIQRSQHKNAKQKQSKSEGCRLALQTKPKSVACQPCLVIQGIKRPVSSTSGQRLPQSLQTHMGIWQLSLGVRGEYIAWWQLPVPI</sequence>
<organism evidence="1 2">
    <name type="scientific">Podarcis lilfordi</name>
    <name type="common">Lilford's wall lizard</name>
    <dbReference type="NCBI Taxonomy" id="74358"/>
    <lineage>
        <taxon>Eukaryota</taxon>
        <taxon>Metazoa</taxon>
        <taxon>Chordata</taxon>
        <taxon>Craniata</taxon>
        <taxon>Vertebrata</taxon>
        <taxon>Euteleostomi</taxon>
        <taxon>Lepidosauria</taxon>
        <taxon>Squamata</taxon>
        <taxon>Bifurcata</taxon>
        <taxon>Unidentata</taxon>
        <taxon>Episquamata</taxon>
        <taxon>Laterata</taxon>
        <taxon>Lacertibaenia</taxon>
        <taxon>Lacertidae</taxon>
        <taxon>Podarcis</taxon>
    </lineage>
</organism>
<dbReference type="EMBL" id="OX395129">
    <property type="protein sequence ID" value="CAI5773027.1"/>
    <property type="molecule type" value="Genomic_DNA"/>
</dbReference>
<dbReference type="AlphaFoldDB" id="A0AA35K781"/>
<name>A0AA35K781_9SAUR</name>
<dbReference type="Proteomes" id="UP001178461">
    <property type="component" value="Chromosome 4"/>
</dbReference>
<evidence type="ECO:0000313" key="2">
    <source>
        <dbReference type="Proteomes" id="UP001178461"/>
    </source>
</evidence>
<accession>A0AA35K781</accession>
<evidence type="ECO:0000313" key="1">
    <source>
        <dbReference type="EMBL" id="CAI5773027.1"/>
    </source>
</evidence>
<protein>
    <submittedName>
        <fullName evidence="1">Uncharacterized protein</fullName>
    </submittedName>
</protein>